<organism evidence="1 2">
    <name type="scientific">Lindgomyces ingoldianus</name>
    <dbReference type="NCBI Taxonomy" id="673940"/>
    <lineage>
        <taxon>Eukaryota</taxon>
        <taxon>Fungi</taxon>
        <taxon>Dikarya</taxon>
        <taxon>Ascomycota</taxon>
        <taxon>Pezizomycotina</taxon>
        <taxon>Dothideomycetes</taxon>
        <taxon>Pleosporomycetidae</taxon>
        <taxon>Pleosporales</taxon>
        <taxon>Lindgomycetaceae</taxon>
        <taxon>Lindgomyces</taxon>
    </lineage>
</organism>
<evidence type="ECO:0000313" key="2">
    <source>
        <dbReference type="Proteomes" id="UP000799755"/>
    </source>
</evidence>
<accession>A0ACB6R0F9</accession>
<protein>
    <submittedName>
        <fullName evidence="1">Uncharacterized protein</fullName>
    </submittedName>
</protein>
<keyword evidence="2" id="KW-1185">Reference proteome</keyword>
<proteinExistence type="predicted"/>
<reference evidence="1" key="1">
    <citation type="journal article" date="2020" name="Stud. Mycol.">
        <title>101 Dothideomycetes genomes: a test case for predicting lifestyles and emergence of pathogens.</title>
        <authorList>
            <person name="Haridas S."/>
            <person name="Albert R."/>
            <person name="Binder M."/>
            <person name="Bloem J."/>
            <person name="Labutti K."/>
            <person name="Salamov A."/>
            <person name="Andreopoulos B."/>
            <person name="Baker S."/>
            <person name="Barry K."/>
            <person name="Bills G."/>
            <person name="Bluhm B."/>
            <person name="Cannon C."/>
            <person name="Castanera R."/>
            <person name="Culley D."/>
            <person name="Daum C."/>
            <person name="Ezra D."/>
            <person name="Gonzalez J."/>
            <person name="Henrissat B."/>
            <person name="Kuo A."/>
            <person name="Liang C."/>
            <person name="Lipzen A."/>
            <person name="Lutzoni F."/>
            <person name="Magnuson J."/>
            <person name="Mondo S."/>
            <person name="Nolan M."/>
            <person name="Ohm R."/>
            <person name="Pangilinan J."/>
            <person name="Park H.-J."/>
            <person name="Ramirez L."/>
            <person name="Alfaro M."/>
            <person name="Sun H."/>
            <person name="Tritt A."/>
            <person name="Yoshinaga Y."/>
            <person name="Zwiers L.-H."/>
            <person name="Turgeon B."/>
            <person name="Goodwin S."/>
            <person name="Spatafora J."/>
            <person name="Crous P."/>
            <person name="Grigoriev I."/>
        </authorList>
    </citation>
    <scope>NUCLEOTIDE SEQUENCE</scope>
    <source>
        <strain evidence="1">ATCC 200398</strain>
    </source>
</reference>
<comment type="caution">
    <text evidence="1">The sequence shown here is derived from an EMBL/GenBank/DDBJ whole genome shotgun (WGS) entry which is preliminary data.</text>
</comment>
<name>A0ACB6R0F9_9PLEO</name>
<gene>
    <name evidence="1" type="ORF">BDR25DRAFT_354312</name>
</gene>
<dbReference type="Proteomes" id="UP000799755">
    <property type="component" value="Unassembled WGS sequence"/>
</dbReference>
<evidence type="ECO:0000313" key="1">
    <source>
        <dbReference type="EMBL" id="KAF2471817.1"/>
    </source>
</evidence>
<sequence length="199" mass="22510">MAGDFGLFKGFSRSYTKELRATIHDEKAAGDLFFYRRVKSDDIEGCFKMSTTCTPFLYYVSLHIHMRQLKTHKTNLQKVLIHDRYDALIHEAEYWTSFDAFPARNVSRTGCPATLSGSGQFRYSPNKCTVFGSFKENFINRLHISTDRDSYPSHLGLGIHVVSVPSSPAPPSILNCKPSLKKQVRAPLTPVSHRCPTHP</sequence>
<dbReference type="EMBL" id="MU003504">
    <property type="protein sequence ID" value="KAF2471817.1"/>
    <property type="molecule type" value="Genomic_DNA"/>
</dbReference>